<keyword evidence="4" id="KW-0378">Hydrolase</keyword>
<evidence type="ECO:0000256" key="1">
    <source>
        <dbReference type="ARBA" id="ARBA00022729"/>
    </source>
</evidence>
<dbReference type="GO" id="GO:0016298">
    <property type="term" value="F:lipase activity"/>
    <property type="evidence" value="ECO:0007669"/>
    <property type="project" value="InterPro"/>
</dbReference>
<proteinExistence type="predicted"/>
<dbReference type="EMBL" id="JAHHHN010000001">
    <property type="protein sequence ID" value="MBW4560232.1"/>
    <property type="molecule type" value="Genomic_DNA"/>
</dbReference>
<sequence>MKKEFVAAGFVIFTFMLPLKATAAQFSGIYVFGDSLSDTGNIYNALGETYPPSPPYFEGRFSNGQIWVDYLADQLKLKTTLVTDLVPDLDFTKLPNTTLPTQGVNFAFGGASSGLGNAVFPNSGLPGVQAQVQGFAANLQAKNQMADPDALYTVWGGANDFIFTNPQDSTTPLNNISQALNTLTGAGAKNILVFNLPDLSKIPFEQSQPQEVRDTLQQSVNTYNSALKQTLDDLSNNPNLNIISVDVNSLFEEATTSPDTFGFTNVTDPCLKLTSPTTYITCPNPDKYLFWDDVHPTTATHKVIADRALAAINAKSVPEPSTALGTLAIGAWGAASVLKRKRKQPLVTTASLVPDAQSTHIKVES</sequence>
<protein>
    <submittedName>
        <fullName evidence="4">SGNH/GDSL hydrolase family protein</fullName>
    </submittedName>
</protein>
<dbReference type="InterPro" id="IPR008265">
    <property type="entry name" value="Lipase_GDSL_AS"/>
</dbReference>
<dbReference type="GO" id="GO:0006629">
    <property type="term" value="P:lipid metabolic process"/>
    <property type="evidence" value="ECO:0007669"/>
    <property type="project" value="InterPro"/>
</dbReference>
<gene>
    <name evidence="4" type="ORF">KME32_03585</name>
</gene>
<dbReference type="InterPro" id="IPR013424">
    <property type="entry name" value="Ice-binding_C"/>
</dbReference>
<evidence type="ECO:0000259" key="3">
    <source>
        <dbReference type="Pfam" id="PF07589"/>
    </source>
</evidence>
<dbReference type="AlphaFoldDB" id="A0A951PWP0"/>
<reference evidence="4" key="2">
    <citation type="journal article" date="2022" name="Microbiol. Resour. Announc.">
        <title>Metagenome Sequencing to Explore Phylogenomics of Terrestrial Cyanobacteria.</title>
        <authorList>
            <person name="Ward R.D."/>
            <person name="Stajich J.E."/>
            <person name="Johansen J.R."/>
            <person name="Huntemann M."/>
            <person name="Clum A."/>
            <person name="Foster B."/>
            <person name="Foster B."/>
            <person name="Roux S."/>
            <person name="Palaniappan K."/>
            <person name="Varghese N."/>
            <person name="Mukherjee S."/>
            <person name="Reddy T.B.K."/>
            <person name="Daum C."/>
            <person name="Copeland A."/>
            <person name="Chen I.A."/>
            <person name="Ivanova N.N."/>
            <person name="Kyrpides N.C."/>
            <person name="Shapiro N."/>
            <person name="Eloe-Fadrosh E.A."/>
            <person name="Pietrasiak N."/>
        </authorList>
    </citation>
    <scope>NUCLEOTIDE SEQUENCE</scope>
    <source>
        <strain evidence="4">JT2-VF2</strain>
    </source>
</reference>
<dbReference type="Proteomes" id="UP000715781">
    <property type="component" value="Unassembled WGS sequence"/>
</dbReference>
<dbReference type="PANTHER" id="PTHR45642:SF139">
    <property type="entry name" value="SGNH HYDROLASE-TYPE ESTERASE DOMAIN-CONTAINING PROTEIN"/>
    <property type="match status" value="1"/>
</dbReference>
<organism evidence="4 5">
    <name type="scientific">Mojavia pulchra JT2-VF2</name>
    <dbReference type="NCBI Taxonomy" id="287848"/>
    <lineage>
        <taxon>Bacteria</taxon>
        <taxon>Bacillati</taxon>
        <taxon>Cyanobacteriota</taxon>
        <taxon>Cyanophyceae</taxon>
        <taxon>Nostocales</taxon>
        <taxon>Nostocaceae</taxon>
    </lineage>
</organism>
<dbReference type="CDD" id="cd01846">
    <property type="entry name" value="fatty_acyltransferase_like"/>
    <property type="match status" value="1"/>
</dbReference>
<evidence type="ECO:0000313" key="5">
    <source>
        <dbReference type="Proteomes" id="UP000715781"/>
    </source>
</evidence>
<name>A0A951PWP0_9NOST</name>
<dbReference type="InterPro" id="IPR050592">
    <property type="entry name" value="GDSL_lipolytic_enzyme"/>
</dbReference>
<dbReference type="PROSITE" id="PS01098">
    <property type="entry name" value="LIPASE_GDSL_SER"/>
    <property type="match status" value="1"/>
</dbReference>
<dbReference type="NCBIfam" id="TIGR02595">
    <property type="entry name" value="PEP_CTERM"/>
    <property type="match status" value="1"/>
</dbReference>
<dbReference type="Gene3D" id="3.40.50.1110">
    <property type="entry name" value="SGNH hydrolase"/>
    <property type="match status" value="1"/>
</dbReference>
<dbReference type="SUPFAM" id="SSF52266">
    <property type="entry name" value="SGNH hydrolase"/>
    <property type="match status" value="1"/>
</dbReference>
<reference evidence="4" key="1">
    <citation type="submission" date="2021-05" db="EMBL/GenBank/DDBJ databases">
        <authorList>
            <person name="Pietrasiak N."/>
            <person name="Ward R."/>
            <person name="Stajich J.E."/>
            <person name="Kurbessoian T."/>
        </authorList>
    </citation>
    <scope>NUCLEOTIDE SEQUENCE</scope>
    <source>
        <strain evidence="4">JT2-VF2</strain>
    </source>
</reference>
<feature type="domain" description="Ice-binding protein C-terminal" evidence="3">
    <location>
        <begin position="316"/>
        <end position="340"/>
    </location>
</feature>
<dbReference type="PANTHER" id="PTHR45642">
    <property type="entry name" value="GDSL ESTERASE/LIPASE EXL3"/>
    <property type="match status" value="1"/>
</dbReference>
<feature type="chain" id="PRO_5038042175" evidence="2">
    <location>
        <begin position="24"/>
        <end position="365"/>
    </location>
</feature>
<comment type="caution">
    <text evidence="4">The sequence shown here is derived from an EMBL/GenBank/DDBJ whole genome shotgun (WGS) entry which is preliminary data.</text>
</comment>
<accession>A0A951PWP0</accession>
<evidence type="ECO:0000256" key="2">
    <source>
        <dbReference type="SAM" id="SignalP"/>
    </source>
</evidence>
<dbReference type="InterPro" id="IPR036514">
    <property type="entry name" value="SGNH_hydro_sf"/>
</dbReference>
<dbReference type="Pfam" id="PF07589">
    <property type="entry name" value="PEP-CTERM"/>
    <property type="match status" value="1"/>
</dbReference>
<dbReference type="Pfam" id="PF00657">
    <property type="entry name" value="Lipase_GDSL"/>
    <property type="match status" value="1"/>
</dbReference>
<feature type="signal peptide" evidence="2">
    <location>
        <begin position="1"/>
        <end position="23"/>
    </location>
</feature>
<dbReference type="InterPro" id="IPR001087">
    <property type="entry name" value="GDSL"/>
</dbReference>
<evidence type="ECO:0000313" key="4">
    <source>
        <dbReference type="EMBL" id="MBW4560232.1"/>
    </source>
</evidence>
<keyword evidence="1 2" id="KW-0732">Signal</keyword>